<dbReference type="Gene3D" id="3.40.30.10">
    <property type="entry name" value="Glutaredoxin"/>
    <property type="match status" value="1"/>
</dbReference>
<evidence type="ECO:0000259" key="1">
    <source>
        <dbReference type="Pfam" id="PF01323"/>
    </source>
</evidence>
<sequence>MTVSVDLVLDVVCPWCWLGHRYWDRARKLAGEIETETVLRPFQLDPTVPREGVDYPSYMAKKFSGGSSERWKAMRDHLEAAGPEVGIVFNFDSIPKRPNTLDAHRVIRWAQGQGLGEEAADRLFKAFFEELRDISDRTVLAEISGEAGLDAQIVADLLETPRDEQEVLREERFYRSLGVQGVPCFIFNGRFAVSGAEAPDALAAAIREAASLPPSDQA</sequence>
<proteinExistence type="predicted"/>
<dbReference type="CDD" id="cd03024">
    <property type="entry name" value="DsbA_FrnE"/>
    <property type="match status" value="1"/>
</dbReference>
<dbReference type="OrthoDB" id="9799122at2"/>
<organism evidence="2 3">
    <name type="scientific">Marinicauda algicola</name>
    <dbReference type="NCBI Taxonomy" id="2029849"/>
    <lineage>
        <taxon>Bacteria</taxon>
        <taxon>Pseudomonadati</taxon>
        <taxon>Pseudomonadota</taxon>
        <taxon>Alphaproteobacteria</taxon>
        <taxon>Maricaulales</taxon>
        <taxon>Maricaulaceae</taxon>
        <taxon>Marinicauda</taxon>
    </lineage>
</organism>
<reference evidence="2 3" key="1">
    <citation type="journal article" date="2017" name="Int. J. Syst. Evol. Microbiol.">
        <title>Marinicauda algicola sp. nov., isolated from a marine red alga Rhodosorus marinus.</title>
        <authorList>
            <person name="Jeong S.E."/>
            <person name="Jeon S.H."/>
            <person name="Chun B.H."/>
            <person name="Kim D.W."/>
            <person name="Jeon C.O."/>
        </authorList>
    </citation>
    <scope>NUCLEOTIDE SEQUENCE [LARGE SCALE GENOMIC DNA]</scope>
    <source>
        <strain evidence="2 3">JCM 31718</strain>
    </source>
</reference>
<protein>
    <submittedName>
        <fullName evidence="2">DsbA family oxidoreductase</fullName>
    </submittedName>
</protein>
<name>A0A4S2GVX0_9PROT</name>
<feature type="domain" description="DSBA-like thioredoxin" evidence="1">
    <location>
        <begin position="5"/>
        <end position="206"/>
    </location>
</feature>
<dbReference type="InterPro" id="IPR036249">
    <property type="entry name" value="Thioredoxin-like_sf"/>
</dbReference>
<dbReference type="Proteomes" id="UP000308054">
    <property type="component" value="Unassembled WGS sequence"/>
</dbReference>
<evidence type="ECO:0000313" key="3">
    <source>
        <dbReference type="Proteomes" id="UP000308054"/>
    </source>
</evidence>
<comment type="caution">
    <text evidence="2">The sequence shown here is derived from an EMBL/GenBank/DDBJ whole genome shotgun (WGS) entry which is preliminary data.</text>
</comment>
<keyword evidence="3" id="KW-1185">Reference proteome</keyword>
<dbReference type="PANTHER" id="PTHR13887:SF41">
    <property type="entry name" value="THIOREDOXIN SUPERFAMILY PROTEIN"/>
    <property type="match status" value="1"/>
</dbReference>
<dbReference type="PANTHER" id="PTHR13887">
    <property type="entry name" value="GLUTATHIONE S-TRANSFERASE KAPPA"/>
    <property type="match status" value="1"/>
</dbReference>
<dbReference type="EMBL" id="SRXW01000007">
    <property type="protein sequence ID" value="TGY87237.1"/>
    <property type="molecule type" value="Genomic_DNA"/>
</dbReference>
<evidence type="ECO:0000313" key="2">
    <source>
        <dbReference type="EMBL" id="TGY87237.1"/>
    </source>
</evidence>
<dbReference type="RefSeq" id="WP_135997540.1">
    <property type="nucleotide sequence ID" value="NZ_CP071057.1"/>
</dbReference>
<dbReference type="AlphaFoldDB" id="A0A4S2GVX0"/>
<dbReference type="Pfam" id="PF01323">
    <property type="entry name" value="DSBA"/>
    <property type="match status" value="1"/>
</dbReference>
<dbReference type="SUPFAM" id="SSF52833">
    <property type="entry name" value="Thioredoxin-like"/>
    <property type="match status" value="1"/>
</dbReference>
<dbReference type="GO" id="GO:0016491">
    <property type="term" value="F:oxidoreductase activity"/>
    <property type="evidence" value="ECO:0007669"/>
    <property type="project" value="InterPro"/>
</dbReference>
<gene>
    <name evidence="2" type="ORF">E5163_16100</name>
</gene>
<accession>A0A4S2GVX0</accession>
<dbReference type="InterPro" id="IPR001853">
    <property type="entry name" value="DSBA-like_thioredoxin_dom"/>
</dbReference>